<dbReference type="Gene3D" id="3.80.30.20">
    <property type="entry name" value="tm_1862 like domain"/>
    <property type="match status" value="1"/>
</dbReference>
<dbReference type="PANTHER" id="PTHR13932:SF5">
    <property type="entry name" value="RADICAL S-ADENOSYL METHIONINE DOMAIN-CONTAINING PROTEIN 1, MITOCHONDRIAL"/>
    <property type="match status" value="1"/>
</dbReference>
<dbReference type="SFLD" id="SFLDS00029">
    <property type="entry name" value="Radical_SAM"/>
    <property type="match status" value="1"/>
</dbReference>
<name>A0A645C5Q7_9ZZZZ</name>
<reference evidence="3" key="1">
    <citation type="submission" date="2019-08" db="EMBL/GenBank/DDBJ databases">
        <authorList>
            <person name="Kucharzyk K."/>
            <person name="Murdoch R.W."/>
            <person name="Higgins S."/>
            <person name="Loffler F."/>
        </authorList>
    </citation>
    <scope>NUCLEOTIDE SEQUENCE</scope>
</reference>
<evidence type="ECO:0000256" key="1">
    <source>
        <dbReference type="ARBA" id="ARBA00006100"/>
    </source>
</evidence>
<dbReference type="InterPro" id="IPR023404">
    <property type="entry name" value="rSAM_horseshoe"/>
</dbReference>
<dbReference type="SFLD" id="SFLDF00288">
    <property type="entry name" value="HemN-like__clustered_with_nucl"/>
    <property type="match status" value="1"/>
</dbReference>
<dbReference type="SFLD" id="SFLDF00562">
    <property type="entry name" value="HemN-like__clustered_with_heat"/>
    <property type="match status" value="1"/>
</dbReference>
<dbReference type="SFLD" id="SFLDG01082">
    <property type="entry name" value="B12-binding_domain_containing"/>
    <property type="match status" value="1"/>
</dbReference>
<protein>
    <submittedName>
        <fullName evidence="3">Oxygen-independent coproporphyrinogen-III oxidase-like protein YqeR</fullName>
        <ecNumber evidence="3">1.3.99.-</ecNumber>
    </submittedName>
</protein>
<proteinExistence type="inferred from homology"/>
<accession>A0A645C5Q7</accession>
<dbReference type="CDD" id="cd01335">
    <property type="entry name" value="Radical_SAM"/>
    <property type="match status" value="1"/>
</dbReference>
<dbReference type="GO" id="GO:0006779">
    <property type="term" value="P:porphyrin-containing compound biosynthetic process"/>
    <property type="evidence" value="ECO:0007669"/>
    <property type="project" value="InterPro"/>
</dbReference>
<evidence type="ECO:0000313" key="3">
    <source>
        <dbReference type="EMBL" id="MPM69294.1"/>
    </source>
</evidence>
<dbReference type="GO" id="GO:0004109">
    <property type="term" value="F:coproporphyrinogen oxidase activity"/>
    <property type="evidence" value="ECO:0007669"/>
    <property type="project" value="InterPro"/>
</dbReference>
<dbReference type="InterPro" id="IPR058240">
    <property type="entry name" value="rSAM_sf"/>
</dbReference>
<dbReference type="EC" id="1.3.99.-" evidence="3"/>
<dbReference type="InterPro" id="IPR004559">
    <property type="entry name" value="HemW-like"/>
</dbReference>
<dbReference type="InterPro" id="IPR006638">
    <property type="entry name" value="Elp3/MiaA/NifB-like_rSAM"/>
</dbReference>
<dbReference type="InterPro" id="IPR034505">
    <property type="entry name" value="Coproporphyrinogen-III_oxidase"/>
</dbReference>
<dbReference type="Pfam" id="PF04055">
    <property type="entry name" value="Radical_SAM"/>
    <property type="match status" value="1"/>
</dbReference>
<dbReference type="SUPFAM" id="SSF102114">
    <property type="entry name" value="Radical SAM enzymes"/>
    <property type="match status" value="1"/>
</dbReference>
<dbReference type="SMART" id="SM00729">
    <property type="entry name" value="Elp3"/>
    <property type="match status" value="1"/>
</dbReference>
<feature type="domain" description="Radical SAM core" evidence="2">
    <location>
        <begin position="1"/>
        <end position="231"/>
    </location>
</feature>
<dbReference type="AlphaFoldDB" id="A0A645C5Q7"/>
<dbReference type="PROSITE" id="PS51918">
    <property type="entry name" value="RADICAL_SAM"/>
    <property type="match status" value="1"/>
</dbReference>
<evidence type="ECO:0000259" key="2">
    <source>
        <dbReference type="PROSITE" id="PS51918"/>
    </source>
</evidence>
<dbReference type="EMBL" id="VSSQ01022774">
    <property type="protein sequence ID" value="MPM69294.1"/>
    <property type="molecule type" value="Genomic_DNA"/>
</dbReference>
<comment type="similarity">
    <text evidence="1">Belongs to the anaerobic coproporphyrinogen-III oxidase family. HemW subfamily.</text>
</comment>
<keyword evidence="3" id="KW-0560">Oxidoreductase</keyword>
<dbReference type="PANTHER" id="PTHR13932">
    <property type="entry name" value="COPROPORPHYRINIGEN III OXIDASE"/>
    <property type="match status" value="1"/>
</dbReference>
<comment type="caution">
    <text evidence="3">The sequence shown here is derived from an EMBL/GenBank/DDBJ whole genome shotgun (WGS) entry which is preliminary data.</text>
</comment>
<organism evidence="3">
    <name type="scientific">bioreactor metagenome</name>
    <dbReference type="NCBI Taxonomy" id="1076179"/>
    <lineage>
        <taxon>unclassified sequences</taxon>
        <taxon>metagenomes</taxon>
        <taxon>ecological metagenomes</taxon>
    </lineage>
</organism>
<sequence>MAGIYLHIPFCKQRCTYCDFYKEIAPEHVDELVNTLITELRLRKDYLKGQSISTIYFGGGTPSILNYSQFKKIFDEIFILFNVVKHPEITMEANPDDLTEKYLQSLSPLPFNRISIGIQSFDDEYLIKINRRHTSQQAIEAVKNARNAGFDNISIDLIYALPGQTLDNWRKQLEKAFALNVEHISAYGLTYEKGTELWRQRNKGLLAVVEDEVTIQMYNYMLLKMNENNYDTYEISNFSKSGYRSQHNSAYWKFIPYLGIGPSAHSFDGNSRQWNIASVKKYMERIASGDIYYEKEILSTQDSYNDYIMVALRTAEGIYLNNVKDKFGNVYLTDCLKNAAVYIKSKDLIMEDERLYLSQKGIHISNLIIMELMKTD</sequence>
<dbReference type="GO" id="GO:0005737">
    <property type="term" value="C:cytoplasm"/>
    <property type="evidence" value="ECO:0007669"/>
    <property type="project" value="InterPro"/>
</dbReference>
<dbReference type="InterPro" id="IPR007197">
    <property type="entry name" value="rSAM"/>
</dbReference>
<gene>
    <name evidence="3" type="primary">hemN_37</name>
    <name evidence="3" type="ORF">SDC9_116238</name>
</gene>
<dbReference type="GO" id="GO:0051539">
    <property type="term" value="F:4 iron, 4 sulfur cluster binding"/>
    <property type="evidence" value="ECO:0007669"/>
    <property type="project" value="InterPro"/>
</dbReference>
<dbReference type="SFLD" id="SFLDG01065">
    <property type="entry name" value="anaerobic_coproporphyrinogen-I"/>
    <property type="match status" value="1"/>
</dbReference>
<dbReference type="NCBIfam" id="TIGR00539">
    <property type="entry name" value="hemN_rel"/>
    <property type="match status" value="1"/>
</dbReference>